<dbReference type="Gene3D" id="3.30.565.10">
    <property type="entry name" value="Histidine kinase-like ATPase, C-terminal domain"/>
    <property type="match status" value="1"/>
</dbReference>
<evidence type="ECO:0000259" key="14">
    <source>
        <dbReference type="SMART" id="SM00304"/>
    </source>
</evidence>
<keyword evidence="17" id="KW-1185">Reference proteome</keyword>
<dbReference type="SMART" id="SM00304">
    <property type="entry name" value="HAMP"/>
    <property type="match status" value="1"/>
</dbReference>
<dbReference type="InterPro" id="IPR013587">
    <property type="entry name" value="Nitrate/nitrite_sensing"/>
</dbReference>
<dbReference type="Proteomes" id="UP000545493">
    <property type="component" value="Unassembled WGS sequence"/>
</dbReference>
<evidence type="ECO:0000256" key="12">
    <source>
        <dbReference type="SAM" id="MobiDB-lite"/>
    </source>
</evidence>
<gene>
    <name evidence="16" type="ORF">FHU38_000625</name>
</gene>
<keyword evidence="7" id="KW-0547">Nucleotide-binding</keyword>
<dbReference type="GO" id="GO:0016020">
    <property type="term" value="C:membrane"/>
    <property type="evidence" value="ECO:0007669"/>
    <property type="project" value="UniProtKB-SubCell"/>
</dbReference>
<feature type="compositionally biased region" description="Low complexity" evidence="12">
    <location>
        <begin position="668"/>
        <end position="681"/>
    </location>
</feature>
<keyword evidence="6 13" id="KW-0812">Transmembrane</keyword>
<feature type="compositionally biased region" description="Acidic residues" evidence="12">
    <location>
        <begin position="700"/>
        <end position="712"/>
    </location>
</feature>
<keyword evidence="11" id="KW-0902">Two-component regulatory system</keyword>
<keyword evidence="13" id="KW-0472">Membrane</keyword>
<dbReference type="InterPro" id="IPR003660">
    <property type="entry name" value="HAMP_dom"/>
</dbReference>
<sequence>MTRRSERPPAGGAAEHRHVGGRWWLRNWRLRTKLIVVLVVPTLAVVALLGLRAMADLQRASRFAEGAERVRVDSTVADLVHELQRERDLTVGYVAAGRTGDTDEMARQRERVDATAGVFERTLVASAPSLSVRATASFERMRDRLDVLTELRYAGQHSRQPSDAVAHSYSELISGLLDEGDQAAANVVDDTLVRTRLAGGALARVKEQLSVRRALVAEALERGSVPPDTERALLAAATMLQASREEFLKYATPGQRGDYADTVIGPEVDAANDMADSVLASARSGADLTELSAPAWDEASTTTVDLVKRVQDHLLIGIQQRSDALAAQARRSAVKDSGIVLGVLLGAGLLTVVIARSLLRPLRTLRSSALEVAKYRLPEAVQDILADPNPRPEITYSRKIEPVPVFTREELGQVARAFDAVHGQAVRLAGEQALLRENVNSMFVNLSRRSQDLVERQLSVLDRMEQHEQDPDILGGLFELDHLATRMRRNSENLLVLAGQDAGRPLPESVPADEVIGAALSEVEHYRRVQVGTPPSVAVHGEAVSDVVHVISELLENATEYSGPRASVSVVSTVTAHGEWRIDITDHGPGMPEVEIRRANARLAEPPAVDVEVSRRMGLYVVARLAARHHIRVWLATADGGGITASVVVPATLVEFVSPLPPGVVDPAPIAPIQQPQPARAARSEALPVPPPRPVPGPEPELEQEGELEPEPEPAPVSWPRGERYGDHPWPEPAPAGRHAYRGAQVPDPADADTLPSWPVDDGDQPGEYRHPLEEDTPTDRMPAYQAALSQWFRTGPGRNSAARSAEGQRHTRVSRAPEDVRARMTRLQIGVRRGREDRAD</sequence>
<feature type="domain" description="HAMP" evidence="14">
    <location>
        <begin position="356"/>
        <end position="430"/>
    </location>
</feature>
<evidence type="ECO:0000256" key="8">
    <source>
        <dbReference type="ARBA" id="ARBA00022777"/>
    </source>
</evidence>
<dbReference type="EC" id="2.7.13.3" evidence="3"/>
<dbReference type="InterPro" id="IPR036890">
    <property type="entry name" value="HATPase_C_sf"/>
</dbReference>
<evidence type="ECO:0000256" key="11">
    <source>
        <dbReference type="ARBA" id="ARBA00023012"/>
    </source>
</evidence>
<evidence type="ECO:0000259" key="15">
    <source>
        <dbReference type="SMART" id="SM00387"/>
    </source>
</evidence>
<comment type="subcellular location">
    <subcellularLocation>
        <location evidence="2">Membrane</location>
    </subcellularLocation>
</comment>
<dbReference type="AlphaFoldDB" id="A0A7X5ULM3"/>
<evidence type="ECO:0000256" key="7">
    <source>
        <dbReference type="ARBA" id="ARBA00022741"/>
    </source>
</evidence>
<dbReference type="SUPFAM" id="SSF55874">
    <property type="entry name" value="ATPase domain of HSP90 chaperone/DNA topoisomerase II/histidine kinase"/>
    <property type="match status" value="1"/>
</dbReference>
<keyword evidence="10 13" id="KW-1133">Transmembrane helix</keyword>
<dbReference type="GO" id="GO:0000160">
    <property type="term" value="P:phosphorelay signal transduction system"/>
    <property type="evidence" value="ECO:0007669"/>
    <property type="project" value="UniProtKB-KW"/>
</dbReference>
<keyword evidence="5" id="KW-0808">Transferase</keyword>
<proteinExistence type="predicted"/>
<evidence type="ECO:0000256" key="2">
    <source>
        <dbReference type="ARBA" id="ARBA00004370"/>
    </source>
</evidence>
<evidence type="ECO:0000256" key="10">
    <source>
        <dbReference type="ARBA" id="ARBA00022989"/>
    </source>
</evidence>
<dbReference type="GO" id="GO:0004673">
    <property type="term" value="F:protein histidine kinase activity"/>
    <property type="evidence" value="ECO:0007669"/>
    <property type="project" value="UniProtKB-EC"/>
</dbReference>
<evidence type="ECO:0000313" key="16">
    <source>
        <dbReference type="EMBL" id="NIJ10281.1"/>
    </source>
</evidence>
<dbReference type="PANTHER" id="PTHR44936">
    <property type="entry name" value="SENSOR PROTEIN CREC"/>
    <property type="match status" value="1"/>
</dbReference>
<dbReference type="GO" id="GO:0005524">
    <property type="term" value="F:ATP binding"/>
    <property type="evidence" value="ECO:0007669"/>
    <property type="project" value="UniProtKB-KW"/>
</dbReference>
<dbReference type="Pfam" id="PF02518">
    <property type="entry name" value="HATPase_c"/>
    <property type="match status" value="1"/>
</dbReference>
<evidence type="ECO:0000256" key="1">
    <source>
        <dbReference type="ARBA" id="ARBA00000085"/>
    </source>
</evidence>
<dbReference type="InterPro" id="IPR050980">
    <property type="entry name" value="2C_sensor_his_kinase"/>
</dbReference>
<name>A0A7X5ULM3_9PSEU</name>
<protein>
    <recommendedName>
        <fullName evidence="3">histidine kinase</fullName>
        <ecNumber evidence="3">2.7.13.3</ecNumber>
    </recommendedName>
</protein>
<dbReference type="PANTHER" id="PTHR44936:SF9">
    <property type="entry name" value="SENSOR PROTEIN CREC"/>
    <property type="match status" value="1"/>
</dbReference>
<comment type="catalytic activity">
    <reaction evidence="1">
        <text>ATP + protein L-histidine = ADP + protein N-phospho-L-histidine.</text>
        <dbReference type="EC" id="2.7.13.3"/>
    </reaction>
</comment>
<dbReference type="EMBL" id="JAAOYM010000001">
    <property type="protein sequence ID" value="NIJ10281.1"/>
    <property type="molecule type" value="Genomic_DNA"/>
</dbReference>
<keyword evidence="4" id="KW-0597">Phosphoprotein</keyword>
<dbReference type="RefSeq" id="WP_167166286.1">
    <property type="nucleotide sequence ID" value="NZ_JAAOYM010000001.1"/>
</dbReference>
<organism evidence="16 17">
    <name type="scientific">Saccharomonospora amisosensis</name>
    <dbReference type="NCBI Taxonomy" id="1128677"/>
    <lineage>
        <taxon>Bacteria</taxon>
        <taxon>Bacillati</taxon>
        <taxon>Actinomycetota</taxon>
        <taxon>Actinomycetes</taxon>
        <taxon>Pseudonocardiales</taxon>
        <taxon>Pseudonocardiaceae</taxon>
        <taxon>Saccharomonospora</taxon>
    </lineage>
</organism>
<evidence type="ECO:0000256" key="9">
    <source>
        <dbReference type="ARBA" id="ARBA00022840"/>
    </source>
</evidence>
<evidence type="ECO:0000256" key="3">
    <source>
        <dbReference type="ARBA" id="ARBA00012438"/>
    </source>
</evidence>
<dbReference type="Pfam" id="PF08376">
    <property type="entry name" value="NIT"/>
    <property type="match status" value="1"/>
</dbReference>
<dbReference type="Gene3D" id="6.10.340.10">
    <property type="match status" value="1"/>
</dbReference>
<evidence type="ECO:0000313" key="17">
    <source>
        <dbReference type="Proteomes" id="UP000545493"/>
    </source>
</evidence>
<feature type="domain" description="Histidine kinase/HSP90-like ATPase" evidence="15">
    <location>
        <begin position="542"/>
        <end position="662"/>
    </location>
</feature>
<feature type="transmembrane region" description="Helical" evidence="13">
    <location>
        <begin position="34"/>
        <end position="55"/>
    </location>
</feature>
<feature type="compositionally biased region" description="Basic and acidic residues" evidence="12">
    <location>
        <begin position="721"/>
        <end position="730"/>
    </location>
</feature>
<evidence type="ECO:0000256" key="4">
    <source>
        <dbReference type="ARBA" id="ARBA00022553"/>
    </source>
</evidence>
<feature type="compositionally biased region" description="Pro residues" evidence="12">
    <location>
        <begin position="688"/>
        <end position="699"/>
    </location>
</feature>
<dbReference type="SMART" id="SM00387">
    <property type="entry name" value="HATPase_c"/>
    <property type="match status" value="1"/>
</dbReference>
<evidence type="ECO:0000256" key="6">
    <source>
        <dbReference type="ARBA" id="ARBA00022692"/>
    </source>
</evidence>
<keyword evidence="8 16" id="KW-0418">Kinase</keyword>
<reference evidence="16 17" key="1">
    <citation type="submission" date="2020-03" db="EMBL/GenBank/DDBJ databases">
        <title>Sequencing the genomes of 1000 actinobacteria strains.</title>
        <authorList>
            <person name="Klenk H.-P."/>
        </authorList>
    </citation>
    <scope>NUCLEOTIDE SEQUENCE [LARGE SCALE GENOMIC DNA]</scope>
    <source>
        <strain evidence="16 17">DSM 45685</strain>
    </source>
</reference>
<comment type="caution">
    <text evidence="16">The sequence shown here is derived from an EMBL/GenBank/DDBJ whole genome shotgun (WGS) entry which is preliminary data.</text>
</comment>
<dbReference type="InterPro" id="IPR003594">
    <property type="entry name" value="HATPase_dom"/>
</dbReference>
<evidence type="ECO:0000256" key="13">
    <source>
        <dbReference type="SAM" id="Phobius"/>
    </source>
</evidence>
<evidence type="ECO:0000256" key="5">
    <source>
        <dbReference type="ARBA" id="ARBA00022679"/>
    </source>
</evidence>
<feature type="region of interest" description="Disordered" evidence="12">
    <location>
        <begin position="668"/>
        <end position="841"/>
    </location>
</feature>
<accession>A0A7X5ULM3</accession>
<keyword evidence="9" id="KW-0067">ATP-binding</keyword>